<reference evidence="1 2" key="2">
    <citation type="journal article" date="2022" name="Mol. Ecol. Resour.">
        <title>The genomes of chicory, endive, great burdock and yacon provide insights into Asteraceae paleo-polyploidization history and plant inulin production.</title>
        <authorList>
            <person name="Fan W."/>
            <person name="Wang S."/>
            <person name="Wang H."/>
            <person name="Wang A."/>
            <person name="Jiang F."/>
            <person name="Liu H."/>
            <person name="Zhao H."/>
            <person name="Xu D."/>
            <person name="Zhang Y."/>
        </authorList>
    </citation>
    <scope>NUCLEOTIDE SEQUENCE [LARGE SCALE GENOMIC DNA]</scope>
    <source>
        <strain evidence="2">cv. Yunnan</strain>
        <tissue evidence="1">Leaves</tissue>
    </source>
</reference>
<gene>
    <name evidence="1" type="ORF">L1987_03332</name>
</gene>
<proteinExistence type="predicted"/>
<protein>
    <submittedName>
        <fullName evidence="1">Uncharacterized protein</fullName>
    </submittedName>
</protein>
<organism evidence="1 2">
    <name type="scientific">Smallanthus sonchifolius</name>
    <dbReference type="NCBI Taxonomy" id="185202"/>
    <lineage>
        <taxon>Eukaryota</taxon>
        <taxon>Viridiplantae</taxon>
        <taxon>Streptophyta</taxon>
        <taxon>Embryophyta</taxon>
        <taxon>Tracheophyta</taxon>
        <taxon>Spermatophyta</taxon>
        <taxon>Magnoliopsida</taxon>
        <taxon>eudicotyledons</taxon>
        <taxon>Gunneridae</taxon>
        <taxon>Pentapetalae</taxon>
        <taxon>asterids</taxon>
        <taxon>campanulids</taxon>
        <taxon>Asterales</taxon>
        <taxon>Asteraceae</taxon>
        <taxon>Asteroideae</taxon>
        <taxon>Heliantheae alliance</taxon>
        <taxon>Millerieae</taxon>
        <taxon>Smallanthus</taxon>
    </lineage>
</organism>
<dbReference type="Proteomes" id="UP001056120">
    <property type="component" value="Linkage Group LG01"/>
</dbReference>
<reference evidence="2" key="1">
    <citation type="journal article" date="2022" name="Mol. Ecol. Resour.">
        <title>The genomes of chicory, endive, great burdock and yacon provide insights into Asteraceae palaeo-polyploidization history and plant inulin production.</title>
        <authorList>
            <person name="Fan W."/>
            <person name="Wang S."/>
            <person name="Wang H."/>
            <person name="Wang A."/>
            <person name="Jiang F."/>
            <person name="Liu H."/>
            <person name="Zhao H."/>
            <person name="Xu D."/>
            <person name="Zhang Y."/>
        </authorList>
    </citation>
    <scope>NUCLEOTIDE SEQUENCE [LARGE SCALE GENOMIC DNA]</scope>
    <source>
        <strain evidence="2">cv. Yunnan</strain>
    </source>
</reference>
<sequence>MMLSFPFVSIHLSLLDRPDAKSDRFGYTSNAYSFARFFLFIYEMSFVSQWYFCFDAIASFSCLLLIRRVPQYKPGLDWTVLDRNEKQFFCVALSKKARIHLNKFQISSKQIKEFSLLKNL</sequence>
<keyword evidence="2" id="KW-1185">Reference proteome</keyword>
<evidence type="ECO:0000313" key="1">
    <source>
        <dbReference type="EMBL" id="KAI3829215.1"/>
    </source>
</evidence>
<dbReference type="EMBL" id="CM042018">
    <property type="protein sequence ID" value="KAI3829215.1"/>
    <property type="molecule type" value="Genomic_DNA"/>
</dbReference>
<name>A0ACB9KAA9_9ASTR</name>
<accession>A0ACB9KAA9</accession>
<comment type="caution">
    <text evidence="1">The sequence shown here is derived from an EMBL/GenBank/DDBJ whole genome shotgun (WGS) entry which is preliminary data.</text>
</comment>
<evidence type="ECO:0000313" key="2">
    <source>
        <dbReference type="Proteomes" id="UP001056120"/>
    </source>
</evidence>